<sequence length="50" mass="5328">MKSIHLSSTAGIKAGKVVKLMYGTTCGAPRARNERLTGDPLCLPTMLLLI</sequence>
<evidence type="ECO:0000313" key="2">
    <source>
        <dbReference type="Proteomes" id="UP000351155"/>
    </source>
</evidence>
<proteinExistence type="predicted"/>
<dbReference type="AlphaFoldDB" id="A0A484Z9Z3"/>
<organism evidence="1 2">
    <name type="scientific">Enterobacter cancerogenus</name>
    <dbReference type="NCBI Taxonomy" id="69218"/>
    <lineage>
        <taxon>Bacteria</taxon>
        <taxon>Pseudomonadati</taxon>
        <taxon>Pseudomonadota</taxon>
        <taxon>Gammaproteobacteria</taxon>
        <taxon>Enterobacterales</taxon>
        <taxon>Enterobacteriaceae</taxon>
        <taxon>Enterobacter</taxon>
        <taxon>Enterobacter cloacae complex</taxon>
    </lineage>
</organism>
<dbReference type="Proteomes" id="UP000351155">
    <property type="component" value="Unassembled WGS sequence"/>
</dbReference>
<name>A0A484Z9Z3_9ENTR</name>
<accession>A0A484Z9Z3</accession>
<dbReference type="EMBL" id="CAADIW010000075">
    <property type="protein sequence ID" value="VFS44566.1"/>
    <property type="molecule type" value="Genomic_DNA"/>
</dbReference>
<protein>
    <submittedName>
        <fullName evidence="1">Uncharacterized protein</fullName>
    </submittedName>
</protein>
<gene>
    <name evidence="1" type="ORF">NCTC12126_05877</name>
</gene>
<reference evidence="1 2" key="1">
    <citation type="submission" date="2019-03" db="EMBL/GenBank/DDBJ databases">
        <authorList>
            <consortium name="Pathogen Informatics"/>
        </authorList>
    </citation>
    <scope>NUCLEOTIDE SEQUENCE [LARGE SCALE GENOMIC DNA]</scope>
    <source>
        <strain evidence="1 2">NCTC12126</strain>
    </source>
</reference>
<evidence type="ECO:0000313" key="1">
    <source>
        <dbReference type="EMBL" id="VFS44566.1"/>
    </source>
</evidence>